<evidence type="ECO:0000256" key="6">
    <source>
        <dbReference type="ARBA" id="ARBA00023212"/>
    </source>
</evidence>
<dbReference type="InterPro" id="IPR027417">
    <property type="entry name" value="P-loop_NTPase"/>
</dbReference>
<dbReference type="Proteomes" id="UP000037510">
    <property type="component" value="Unassembled WGS sequence"/>
</dbReference>
<dbReference type="Gene3D" id="3.40.850.10">
    <property type="entry name" value="Kinesin motor domain"/>
    <property type="match status" value="1"/>
</dbReference>
<reference evidence="10 11" key="1">
    <citation type="journal article" date="2015" name="Genome Biol. Evol.">
        <title>The genome of winter moth (Operophtera brumata) provides a genomic perspective on sexual dimorphism and phenology.</title>
        <authorList>
            <person name="Derks M.F."/>
            <person name="Smit S."/>
            <person name="Salis L."/>
            <person name="Schijlen E."/>
            <person name="Bossers A."/>
            <person name="Mateman C."/>
            <person name="Pijl A.S."/>
            <person name="de Ridder D."/>
            <person name="Groenen M.A."/>
            <person name="Visser M.E."/>
            <person name="Megens H.J."/>
        </authorList>
    </citation>
    <scope>NUCLEOTIDE SEQUENCE [LARGE SCALE GENOMIC DNA]</scope>
    <source>
        <strain evidence="10">WM2013NL</strain>
        <tissue evidence="10">Head and thorax</tissue>
    </source>
</reference>
<dbReference type="GO" id="GO:0051231">
    <property type="term" value="P:spindle elongation"/>
    <property type="evidence" value="ECO:0007669"/>
    <property type="project" value="TreeGrafter"/>
</dbReference>
<dbReference type="InterPro" id="IPR027640">
    <property type="entry name" value="Kinesin-like_fam"/>
</dbReference>
<dbReference type="STRING" id="104452.A0A0L7L6M1"/>
<dbReference type="GO" id="GO:0008017">
    <property type="term" value="F:microtubule binding"/>
    <property type="evidence" value="ECO:0007669"/>
    <property type="project" value="InterPro"/>
</dbReference>
<keyword evidence="5 8" id="KW-0175">Coiled coil</keyword>
<dbReference type="InterPro" id="IPR001752">
    <property type="entry name" value="Kinesin_motor_dom"/>
</dbReference>
<dbReference type="PRINTS" id="PR00380">
    <property type="entry name" value="KINESINHEAVY"/>
</dbReference>
<comment type="subcellular location">
    <subcellularLocation>
        <location evidence="1">Cytoplasm</location>
        <location evidence="1">Cytoskeleton</location>
    </subcellularLocation>
</comment>
<evidence type="ECO:0000256" key="7">
    <source>
        <dbReference type="PROSITE-ProRule" id="PRU00283"/>
    </source>
</evidence>
<dbReference type="Pfam" id="PF00225">
    <property type="entry name" value="Kinesin"/>
    <property type="match status" value="1"/>
</dbReference>
<keyword evidence="6" id="KW-0206">Cytoskeleton</keyword>
<dbReference type="GO" id="GO:0003777">
    <property type="term" value="F:microtubule motor activity"/>
    <property type="evidence" value="ECO:0007669"/>
    <property type="project" value="InterPro"/>
</dbReference>
<accession>A0A0L7L6M1</accession>
<feature type="non-terminal residue" evidence="10">
    <location>
        <position position="279"/>
    </location>
</feature>
<dbReference type="SUPFAM" id="SSF52540">
    <property type="entry name" value="P-loop containing nucleoside triphosphate hydrolases"/>
    <property type="match status" value="1"/>
</dbReference>
<organism evidence="10 11">
    <name type="scientific">Operophtera brumata</name>
    <name type="common">Winter moth</name>
    <name type="synonym">Phalaena brumata</name>
    <dbReference type="NCBI Taxonomy" id="104452"/>
    <lineage>
        <taxon>Eukaryota</taxon>
        <taxon>Metazoa</taxon>
        <taxon>Ecdysozoa</taxon>
        <taxon>Arthropoda</taxon>
        <taxon>Hexapoda</taxon>
        <taxon>Insecta</taxon>
        <taxon>Pterygota</taxon>
        <taxon>Neoptera</taxon>
        <taxon>Endopterygota</taxon>
        <taxon>Lepidoptera</taxon>
        <taxon>Glossata</taxon>
        <taxon>Ditrysia</taxon>
        <taxon>Geometroidea</taxon>
        <taxon>Geometridae</taxon>
        <taxon>Larentiinae</taxon>
        <taxon>Operophtera</taxon>
    </lineage>
</organism>
<dbReference type="AlphaFoldDB" id="A0A0L7L6M1"/>
<comment type="similarity">
    <text evidence="7">Belongs to the TRAFAC class myosin-kinesin ATPase superfamily. Kinesin family.</text>
</comment>
<dbReference type="GO" id="GO:0005875">
    <property type="term" value="C:microtubule associated complex"/>
    <property type="evidence" value="ECO:0007669"/>
    <property type="project" value="TreeGrafter"/>
</dbReference>
<name>A0A0L7L6M1_OPEBR</name>
<evidence type="ECO:0000256" key="8">
    <source>
        <dbReference type="SAM" id="Coils"/>
    </source>
</evidence>
<dbReference type="GO" id="GO:0007052">
    <property type="term" value="P:mitotic spindle organization"/>
    <property type="evidence" value="ECO:0007669"/>
    <property type="project" value="TreeGrafter"/>
</dbReference>
<dbReference type="EMBL" id="JTDY01002609">
    <property type="protein sequence ID" value="KOB71102.1"/>
    <property type="molecule type" value="Genomic_DNA"/>
</dbReference>
<evidence type="ECO:0000256" key="4">
    <source>
        <dbReference type="ARBA" id="ARBA00022840"/>
    </source>
</evidence>
<sequence>MVAGKHSLVVAETGIHAQSSRSHCIFTITMLSETDGEIRSSCIRLCDLAGCERARSTHNIGTRMKESRAINSESKLTRLLGSGLSGSRGEAVSMVVTLNPAPQYAQETKHVLSLAAVAQDIQINNTAMFASAYETTQDTTVSNNSTEVVKLRADNELLHFELVQAQHRNKELLAAMEEKLEDSANTMREMVEEAKDMTKQYYESQIDALKSEVSQTSLYIQNTMREMMEEAKDMTKQYYESQIDALKSETAPPAAVTGTPTRFLQTKIAYLMTEIAVLE</sequence>
<dbReference type="GO" id="GO:0007018">
    <property type="term" value="P:microtubule-based movement"/>
    <property type="evidence" value="ECO:0007669"/>
    <property type="project" value="InterPro"/>
</dbReference>
<protein>
    <submittedName>
        <fullName evidence="10">Kinesin-like protein</fullName>
    </submittedName>
</protein>
<dbReference type="PROSITE" id="PS50067">
    <property type="entry name" value="KINESIN_MOTOR_2"/>
    <property type="match status" value="1"/>
</dbReference>
<keyword evidence="11" id="KW-1185">Reference proteome</keyword>
<keyword evidence="4" id="KW-0067">ATP-binding</keyword>
<keyword evidence="3" id="KW-0547">Nucleotide-binding</keyword>
<evidence type="ECO:0000256" key="3">
    <source>
        <dbReference type="ARBA" id="ARBA00022741"/>
    </source>
</evidence>
<dbReference type="GO" id="GO:0005524">
    <property type="term" value="F:ATP binding"/>
    <property type="evidence" value="ECO:0007669"/>
    <property type="project" value="UniProtKB-KW"/>
</dbReference>
<feature type="domain" description="Kinesin motor" evidence="9">
    <location>
        <begin position="1"/>
        <end position="71"/>
    </location>
</feature>
<evidence type="ECO:0000256" key="2">
    <source>
        <dbReference type="ARBA" id="ARBA00022490"/>
    </source>
</evidence>
<dbReference type="InterPro" id="IPR036961">
    <property type="entry name" value="Kinesin_motor_dom_sf"/>
</dbReference>
<feature type="coiled-coil region" evidence="8">
    <location>
        <begin position="162"/>
        <end position="200"/>
    </location>
</feature>
<evidence type="ECO:0000256" key="5">
    <source>
        <dbReference type="ARBA" id="ARBA00023054"/>
    </source>
</evidence>
<evidence type="ECO:0000259" key="9">
    <source>
        <dbReference type="PROSITE" id="PS50067"/>
    </source>
</evidence>
<dbReference type="PANTHER" id="PTHR47969">
    <property type="entry name" value="CHROMOSOME-ASSOCIATED KINESIN KIF4A-RELATED"/>
    <property type="match status" value="1"/>
</dbReference>
<comment type="caution">
    <text evidence="10">The sequence shown here is derived from an EMBL/GenBank/DDBJ whole genome shotgun (WGS) entry which is preliminary data.</text>
</comment>
<gene>
    <name evidence="10" type="ORF">OBRU01_14333</name>
</gene>
<keyword evidence="2" id="KW-0963">Cytoplasm</keyword>
<comment type="caution">
    <text evidence="7">Lacks conserved residue(s) required for the propagation of feature annotation.</text>
</comment>
<evidence type="ECO:0000313" key="10">
    <source>
        <dbReference type="EMBL" id="KOB71102.1"/>
    </source>
</evidence>
<dbReference type="PANTHER" id="PTHR47969:SF15">
    <property type="entry name" value="CHROMOSOME-ASSOCIATED KINESIN KIF4A-RELATED"/>
    <property type="match status" value="1"/>
</dbReference>
<evidence type="ECO:0000256" key="1">
    <source>
        <dbReference type="ARBA" id="ARBA00004245"/>
    </source>
</evidence>
<evidence type="ECO:0000313" key="11">
    <source>
        <dbReference type="Proteomes" id="UP000037510"/>
    </source>
</evidence>
<proteinExistence type="inferred from homology"/>